<reference evidence="2" key="2">
    <citation type="journal article" date="2021" name="PeerJ">
        <title>Extensive microbial diversity within the chicken gut microbiome revealed by metagenomics and culture.</title>
        <authorList>
            <person name="Gilroy R."/>
            <person name="Ravi A."/>
            <person name="Getino M."/>
            <person name="Pursley I."/>
            <person name="Horton D.L."/>
            <person name="Alikhan N.F."/>
            <person name="Baker D."/>
            <person name="Gharbi K."/>
            <person name="Hall N."/>
            <person name="Watson M."/>
            <person name="Adriaenssens E.M."/>
            <person name="Foster-Nyarko E."/>
            <person name="Jarju S."/>
            <person name="Secka A."/>
            <person name="Antonio M."/>
            <person name="Oren A."/>
            <person name="Chaudhuri R.R."/>
            <person name="La Ragione R."/>
            <person name="Hildebrand F."/>
            <person name="Pallen M.J."/>
        </authorList>
    </citation>
    <scope>NUCLEOTIDE SEQUENCE</scope>
    <source>
        <strain evidence="2">B2-16538</strain>
    </source>
</reference>
<organism evidence="2 3">
    <name type="scientific">Candidatus Cryptobacteroides excrementavium</name>
    <dbReference type="NCBI Taxonomy" id="2840759"/>
    <lineage>
        <taxon>Bacteria</taxon>
        <taxon>Pseudomonadati</taxon>
        <taxon>Bacteroidota</taxon>
        <taxon>Bacteroidia</taxon>
        <taxon>Bacteroidales</taxon>
        <taxon>Candidatus Cryptobacteroides</taxon>
    </lineage>
</organism>
<accession>A0A9D9J5N9</accession>
<dbReference type="EMBL" id="JADILX010000076">
    <property type="protein sequence ID" value="MBO8485669.1"/>
    <property type="molecule type" value="Genomic_DNA"/>
</dbReference>
<evidence type="ECO:0000313" key="2">
    <source>
        <dbReference type="EMBL" id="MBO8485669.1"/>
    </source>
</evidence>
<evidence type="ECO:0000313" key="3">
    <source>
        <dbReference type="Proteomes" id="UP000823750"/>
    </source>
</evidence>
<reference evidence="2" key="1">
    <citation type="submission" date="2020-10" db="EMBL/GenBank/DDBJ databases">
        <authorList>
            <person name="Gilroy R."/>
        </authorList>
    </citation>
    <scope>NUCLEOTIDE SEQUENCE</scope>
    <source>
        <strain evidence="2">B2-16538</strain>
    </source>
</reference>
<feature type="domain" description="DUF4325" evidence="1">
    <location>
        <begin position="21"/>
        <end position="55"/>
    </location>
</feature>
<comment type="caution">
    <text evidence="2">The sequence shown here is derived from an EMBL/GenBank/DDBJ whole genome shotgun (WGS) entry which is preliminary data.</text>
</comment>
<dbReference type="InterPro" id="IPR036513">
    <property type="entry name" value="STAS_dom_sf"/>
</dbReference>
<evidence type="ECO:0000259" key="1">
    <source>
        <dbReference type="Pfam" id="PF14213"/>
    </source>
</evidence>
<dbReference type="AlphaFoldDB" id="A0A9D9J5N9"/>
<protein>
    <submittedName>
        <fullName evidence="2">DUF4325 domain-containing protein</fullName>
    </submittedName>
</protein>
<name>A0A9D9J5N9_9BACT</name>
<gene>
    <name evidence="2" type="ORF">IAB78_04515</name>
</gene>
<dbReference type="Gene3D" id="3.30.750.24">
    <property type="entry name" value="STAS domain"/>
    <property type="match status" value="1"/>
</dbReference>
<dbReference type="Pfam" id="PF14213">
    <property type="entry name" value="DUF4325"/>
    <property type="match status" value="1"/>
</dbReference>
<sequence length="115" mass="13239">MNVFYIAKILSPDLMSRPLADDFYNYIKNADEREVIIDFSGVNFATRSFMDEFYVLFQDNIKNSTVNLVNMPYDVEKTLEAVKATQNKKKFVSDDTIVKTTDIQDLENHLSALAI</sequence>
<dbReference type="InterPro" id="IPR025474">
    <property type="entry name" value="DUF4325"/>
</dbReference>
<dbReference type="Proteomes" id="UP000823750">
    <property type="component" value="Unassembled WGS sequence"/>
</dbReference>
<proteinExistence type="predicted"/>